<protein>
    <submittedName>
        <fullName evidence="6">Uncharacterized protein</fullName>
    </submittedName>
</protein>
<dbReference type="OrthoDB" id="10258062at2759"/>
<dbReference type="Proteomes" id="UP000748531">
    <property type="component" value="Unassembled WGS sequence"/>
</dbReference>
<keyword evidence="7" id="KW-1185">Reference proteome</keyword>
<keyword evidence="3" id="KW-0677">Repeat</keyword>
<evidence type="ECO:0000256" key="4">
    <source>
        <dbReference type="ARBA" id="ARBA00023069"/>
    </source>
</evidence>
<comment type="subcellular location">
    <subcellularLocation>
        <location evidence="1">Cell projection</location>
        <location evidence="1">Cilium</location>
    </subcellularLocation>
</comment>
<evidence type="ECO:0000313" key="7">
    <source>
        <dbReference type="Proteomes" id="UP000748531"/>
    </source>
</evidence>
<dbReference type="GO" id="GO:0036064">
    <property type="term" value="C:ciliary basal body"/>
    <property type="evidence" value="ECO:0007669"/>
    <property type="project" value="TreeGrafter"/>
</dbReference>
<dbReference type="GO" id="GO:0005930">
    <property type="term" value="C:axoneme"/>
    <property type="evidence" value="ECO:0007669"/>
    <property type="project" value="TreeGrafter"/>
</dbReference>
<keyword evidence="4" id="KW-0969">Cilium</keyword>
<gene>
    <name evidence="6" type="ORF">PHET_12225</name>
</gene>
<accession>A0A8J4WDG2</accession>
<evidence type="ECO:0000313" key="6">
    <source>
        <dbReference type="EMBL" id="KAF5395423.1"/>
    </source>
</evidence>
<evidence type="ECO:0000256" key="2">
    <source>
        <dbReference type="ARBA" id="ARBA00022574"/>
    </source>
</evidence>
<proteinExistence type="predicted"/>
<comment type="caution">
    <text evidence="6">The sequence shown here is derived from an EMBL/GenBank/DDBJ whole genome shotgun (WGS) entry which is preliminary data.</text>
</comment>
<name>A0A8J4WDG2_9TREM</name>
<dbReference type="PANTHER" id="PTHR15722">
    <property type="entry name" value="IFT140/172-RELATED"/>
    <property type="match status" value="1"/>
</dbReference>
<dbReference type="GO" id="GO:0030991">
    <property type="term" value="C:intraciliary transport particle A"/>
    <property type="evidence" value="ECO:0007669"/>
    <property type="project" value="TreeGrafter"/>
</dbReference>
<sequence length="134" mass="15027">CDLVYRLVNEQCQRRRDLATSSRRLVSDGITDDGFNIPDLASSCAEPYPSGDKSTDFVTKKMATDGPLDSNNSANVKIHYINRRVLRDFVDLEQADGSTREAMLSFSYYLTMGDMDAAFKAMKLIKSPTVWQVS</sequence>
<evidence type="ECO:0000256" key="5">
    <source>
        <dbReference type="ARBA" id="ARBA00023273"/>
    </source>
</evidence>
<evidence type="ECO:0000256" key="1">
    <source>
        <dbReference type="ARBA" id="ARBA00004138"/>
    </source>
</evidence>
<organism evidence="6 7">
    <name type="scientific">Paragonimus heterotremus</name>
    <dbReference type="NCBI Taxonomy" id="100268"/>
    <lineage>
        <taxon>Eukaryota</taxon>
        <taxon>Metazoa</taxon>
        <taxon>Spiralia</taxon>
        <taxon>Lophotrochozoa</taxon>
        <taxon>Platyhelminthes</taxon>
        <taxon>Trematoda</taxon>
        <taxon>Digenea</taxon>
        <taxon>Plagiorchiida</taxon>
        <taxon>Troglotremata</taxon>
        <taxon>Troglotrematidae</taxon>
        <taxon>Paragonimus</taxon>
    </lineage>
</organism>
<keyword evidence="2" id="KW-0853">WD repeat</keyword>
<evidence type="ECO:0000256" key="3">
    <source>
        <dbReference type="ARBA" id="ARBA00022737"/>
    </source>
</evidence>
<dbReference type="PANTHER" id="PTHR15722:SF7">
    <property type="entry name" value="INTRAFLAGELLAR TRANSPORT PROTEIN 140 HOMOLOG"/>
    <property type="match status" value="1"/>
</dbReference>
<keyword evidence="5" id="KW-0966">Cell projection</keyword>
<reference evidence="6" key="1">
    <citation type="submission" date="2019-05" db="EMBL/GenBank/DDBJ databases">
        <title>Annotation for the trematode Paragonimus heterotremus.</title>
        <authorList>
            <person name="Choi Y.-J."/>
        </authorList>
    </citation>
    <scope>NUCLEOTIDE SEQUENCE</scope>
    <source>
        <strain evidence="6">LC</strain>
    </source>
</reference>
<dbReference type="EMBL" id="LUCH01013336">
    <property type="protein sequence ID" value="KAF5395423.1"/>
    <property type="molecule type" value="Genomic_DNA"/>
</dbReference>
<dbReference type="GO" id="GO:0035721">
    <property type="term" value="P:intraciliary retrograde transport"/>
    <property type="evidence" value="ECO:0007669"/>
    <property type="project" value="TreeGrafter"/>
</dbReference>
<feature type="non-terminal residue" evidence="6">
    <location>
        <position position="1"/>
    </location>
</feature>
<dbReference type="AlphaFoldDB" id="A0A8J4WDG2"/>